<accession>A0A9N8ZTM7</accession>
<evidence type="ECO:0000256" key="1">
    <source>
        <dbReference type="SAM" id="SignalP"/>
    </source>
</evidence>
<dbReference type="EMBL" id="CAJVPQ010000758">
    <property type="protein sequence ID" value="CAG8507940.1"/>
    <property type="molecule type" value="Genomic_DNA"/>
</dbReference>
<evidence type="ECO:0000313" key="3">
    <source>
        <dbReference type="Proteomes" id="UP000789570"/>
    </source>
</evidence>
<dbReference type="Proteomes" id="UP000789570">
    <property type="component" value="Unassembled WGS sequence"/>
</dbReference>
<gene>
    <name evidence="2" type="ORF">FCALED_LOCUS4044</name>
</gene>
<comment type="caution">
    <text evidence="2">The sequence shown here is derived from an EMBL/GenBank/DDBJ whole genome shotgun (WGS) entry which is preliminary data.</text>
</comment>
<evidence type="ECO:0000313" key="2">
    <source>
        <dbReference type="EMBL" id="CAG8507940.1"/>
    </source>
</evidence>
<feature type="non-terminal residue" evidence="2">
    <location>
        <position position="1"/>
    </location>
</feature>
<name>A0A9N8ZTM7_9GLOM</name>
<reference evidence="2" key="1">
    <citation type="submission" date="2021-06" db="EMBL/GenBank/DDBJ databases">
        <authorList>
            <person name="Kallberg Y."/>
            <person name="Tangrot J."/>
            <person name="Rosling A."/>
        </authorList>
    </citation>
    <scope>NUCLEOTIDE SEQUENCE</scope>
    <source>
        <strain evidence="2">UK204</strain>
    </source>
</reference>
<feature type="signal peptide" evidence="1">
    <location>
        <begin position="1"/>
        <end position="23"/>
    </location>
</feature>
<proteinExistence type="predicted"/>
<keyword evidence="3" id="KW-1185">Reference proteome</keyword>
<protein>
    <submittedName>
        <fullName evidence="2">13387_t:CDS:1</fullName>
    </submittedName>
</protein>
<keyword evidence="1" id="KW-0732">Signal</keyword>
<sequence>MKLNTLILLSVILGTTTFQEANSAPVAEDECINYHYIKYYNKYDDDYHYDKKFKHRAYDYKHRYKYKREALPSTYYKHYYHVHTSNVE</sequence>
<organism evidence="2 3">
    <name type="scientific">Funneliformis caledonium</name>
    <dbReference type="NCBI Taxonomy" id="1117310"/>
    <lineage>
        <taxon>Eukaryota</taxon>
        <taxon>Fungi</taxon>
        <taxon>Fungi incertae sedis</taxon>
        <taxon>Mucoromycota</taxon>
        <taxon>Glomeromycotina</taxon>
        <taxon>Glomeromycetes</taxon>
        <taxon>Glomerales</taxon>
        <taxon>Glomeraceae</taxon>
        <taxon>Funneliformis</taxon>
    </lineage>
</organism>
<feature type="chain" id="PRO_5040428421" evidence="1">
    <location>
        <begin position="24"/>
        <end position="88"/>
    </location>
</feature>
<dbReference type="AlphaFoldDB" id="A0A9N8ZTM7"/>